<dbReference type="Gene3D" id="3.40.630.30">
    <property type="match status" value="1"/>
</dbReference>
<dbReference type="PANTHER" id="PTHR47403:SF2">
    <property type="entry name" value="N-ACETYLTRANSFERASE 16,-LIKE"/>
    <property type="match status" value="1"/>
</dbReference>
<evidence type="ECO:0000256" key="1">
    <source>
        <dbReference type="SAM" id="SignalP"/>
    </source>
</evidence>
<dbReference type="PANTHER" id="PTHR47403">
    <property type="entry name" value="LOC100145250 PROTEIN"/>
    <property type="match status" value="1"/>
</dbReference>
<dbReference type="GeneID" id="114843164"/>
<dbReference type="Pfam" id="PF00583">
    <property type="entry name" value="Acetyltransf_1"/>
    <property type="match status" value="1"/>
</dbReference>
<dbReference type="InterPro" id="IPR056483">
    <property type="entry name" value="Hisat_C"/>
</dbReference>
<dbReference type="Pfam" id="PF24066">
    <property type="entry name" value="Hisat_C"/>
    <property type="match status" value="1"/>
</dbReference>
<reference evidence="4" key="1">
    <citation type="submission" date="2025-08" db="UniProtKB">
        <authorList>
            <consortium name="RefSeq"/>
        </authorList>
    </citation>
    <scope>IDENTIFICATION</scope>
</reference>
<dbReference type="InterPro" id="IPR000182">
    <property type="entry name" value="GNAT_dom"/>
</dbReference>
<name>A0A9W2XBP1_BETSP</name>
<feature type="signal peptide" evidence="1">
    <location>
        <begin position="1"/>
        <end position="15"/>
    </location>
</feature>
<evidence type="ECO:0000259" key="2">
    <source>
        <dbReference type="PROSITE" id="PS51186"/>
    </source>
</evidence>
<proteinExistence type="predicted"/>
<dbReference type="InterPro" id="IPR016181">
    <property type="entry name" value="Acyl_CoA_acyltransferase"/>
</dbReference>
<keyword evidence="1" id="KW-0732">Signal</keyword>
<organism evidence="3 4">
    <name type="scientific">Betta splendens</name>
    <name type="common">Siamese fighting fish</name>
    <dbReference type="NCBI Taxonomy" id="158456"/>
    <lineage>
        <taxon>Eukaryota</taxon>
        <taxon>Metazoa</taxon>
        <taxon>Chordata</taxon>
        <taxon>Craniata</taxon>
        <taxon>Vertebrata</taxon>
        <taxon>Euteleostomi</taxon>
        <taxon>Actinopterygii</taxon>
        <taxon>Neopterygii</taxon>
        <taxon>Teleostei</taxon>
        <taxon>Neoteleostei</taxon>
        <taxon>Acanthomorphata</taxon>
        <taxon>Anabantaria</taxon>
        <taxon>Anabantiformes</taxon>
        <taxon>Anabantoidei</taxon>
        <taxon>Osphronemidae</taxon>
        <taxon>Betta</taxon>
    </lineage>
</organism>
<evidence type="ECO:0000313" key="4">
    <source>
        <dbReference type="RefSeq" id="XP_055359050.1"/>
    </source>
</evidence>
<dbReference type="OrthoDB" id="8889733at2759"/>
<dbReference type="PROSITE" id="PS51186">
    <property type="entry name" value="GNAT"/>
    <property type="match status" value="1"/>
</dbReference>
<evidence type="ECO:0000313" key="3">
    <source>
        <dbReference type="Proteomes" id="UP000515150"/>
    </source>
</evidence>
<dbReference type="GO" id="GO:0016747">
    <property type="term" value="F:acyltransferase activity, transferring groups other than amino-acyl groups"/>
    <property type="evidence" value="ECO:0007669"/>
    <property type="project" value="InterPro"/>
</dbReference>
<keyword evidence="3" id="KW-1185">Reference proteome</keyword>
<dbReference type="CDD" id="cd04301">
    <property type="entry name" value="NAT_SF"/>
    <property type="match status" value="1"/>
</dbReference>
<gene>
    <name evidence="4" type="primary">LOC114843164</name>
</gene>
<feature type="chain" id="PRO_5040730998" evidence="1">
    <location>
        <begin position="16"/>
        <end position="406"/>
    </location>
</feature>
<dbReference type="AlphaFoldDB" id="A0A9W2XBP1"/>
<protein>
    <submittedName>
        <fullName evidence="4">Histidine N-acetyltransferase-like isoform X1</fullName>
    </submittedName>
</protein>
<dbReference type="Proteomes" id="UP000515150">
    <property type="component" value="Chromosome 16"/>
</dbReference>
<accession>A0A9W2XBP1</accession>
<feature type="domain" description="N-acetyltransferase" evidence="2">
    <location>
        <begin position="100"/>
        <end position="233"/>
    </location>
</feature>
<sequence>MLFFFFCVLCRFVSSLVTLHPLMSRLKSTSASSHNHGASGSRVLRYHHVLVEIRKRGQMDANNDAGATWGSLNCTDGARDCAVKIHDALTVRSTRMSAALEFSLAQEQDFQQVLNICSSDAFDGLDYMAAAFHRWLQEPGRVVFIARKDNRVVALESALLIDGGQTAVFQGLRVVPDLRGHGIADALQKHVTDYIHQHYPQVSAVRLSRAVQPSPQTLAKYRLVAKEAVVSLRCEAVHLQAFVAELGSRLHGHDTVTLSQQQAETLILSDHVVFSLLPSKTIINDWEPLKPMEANMEVLRRRRLTWIVDRELEPSAISLCTTPYPVPYRHDALHFNINIFSHSVSSACAVFVAQLESLLPRLQGLLIFHTFVHPEVWSGLRQFCQNNAGVSFFKDYWEEVILERDL</sequence>
<dbReference type="RefSeq" id="XP_055359050.1">
    <property type="nucleotide sequence ID" value="XM_055503075.1"/>
</dbReference>
<dbReference type="SUPFAM" id="SSF55729">
    <property type="entry name" value="Acyl-CoA N-acyltransferases (Nat)"/>
    <property type="match status" value="1"/>
</dbReference>